<dbReference type="SMART" id="SM00091">
    <property type="entry name" value="PAS"/>
    <property type="match status" value="1"/>
</dbReference>
<dbReference type="GO" id="GO:0006355">
    <property type="term" value="P:regulation of DNA-templated transcription"/>
    <property type="evidence" value="ECO:0007669"/>
    <property type="project" value="InterPro"/>
</dbReference>
<keyword evidence="5" id="KW-0808">Transferase</keyword>
<dbReference type="EMBL" id="LNAL01000005">
    <property type="protein sequence ID" value="KUG09020.1"/>
    <property type="molecule type" value="Genomic_DNA"/>
</dbReference>
<dbReference type="FunFam" id="3.30.565.10:FF:000006">
    <property type="entry name" value="Sensor histidine kinase WalK"/>
    <property type="match status" value="1"/>
</dbReference>
<dbReference type="Proteomes" id="UP000054223">
    <property type="component" value="Unassembled WGS sequence"/>
</dbReference>
<dbReference type="Pfam" id="PF02518">
    <property type="entry name" value="HATPase_c"/>
    <property type="match status" value="1"/>
</dbReference>
<evidence type="ECO:0000256" key="12">
    <source>
        <dbReference type="ARBA" id="ARBA00023136"/>
    </source>
</evidence>
<dbReference type="NCBIfam" id="TIGR00229">
    <property type="entry name" value="sensory_box"/>
    <property type="match status" value="1"/>
</dbReference>
<dbReference type="GO" id="GO:0030295">
    <property type="term" value="F:protein kinase activator activity"/>
    <property type="evidence" value="ECO:0007669"/>
    <property type="project" value="TreeGrafter"/>
</dbReference>
<comment type="subcellular location">
    <subcellularLocation>
        <location evidence="2">Membrane</location>
        <topology evidence="2">Multi-pass membrane protein</topology>
    </subcellularLocation>
</comment>
<keyword evidence="11" id="KW-0902">Two-component regulatory system</keyword>
<dbReference type="SUPFAM" id="SSF47384">
    <property type="entry name" value="Homodimeric domain of signal transducing histidine kinase"/>
    <property type="match status" value="1"/>
</dbReference>
<proteinExistence type="predicted"/>
<keyword evidence="6" id="KW-0812">Transmembrane</keyword>
<dbReference type="GO" id="GO:0000155">
    <property type="term" value="F:phosphorelay sensor kinase activity"/>
    <property type="evidence" value="ECO:0007669"/>
    <property type="project" value="InterPro"/>
</dbReference>
<evidence type="ECO:0000256" key="2">
    <source>
        <dbReference type="ARBA" id="ARBA00004141"/>
    </source>
</evidence>
<dbReference type="InterPro" id="IPR035965">
    <property type="entry name" value="PAS-like_dom_sf"/>
</dbReference>
<reference evidence="15 16" key="1">
    <citation type="submission" date="2015-11" db="EMBL/GenBank/DDBJ databases">
        <title>Solirubrum puertoriconensis gen. nov. an environmental bacteria isolated in Puerto Rico.</title>
        <authorList>
            <person name="Cuebas-Irizarry M.F."/>
            <person name="Montalvo-Rodriguez R."/>
        </authorList>
    </citation>
    <scope>NUCLEOTIDE SEQUENCE [LARGE SCALE GENOMIC DNA]</scope>
    <source>
        <strain evidence="15 16">MC1A</strain>
    </source>
</reference>
<evidence type="ECO:0000256" key="9">
    <source>
        <dbReference type="ARBA" id="ARBA00022840"/>
    </source>
</evidence>
<dbReference type="GO" id="GO:0016020">
    <property type="term" value="C:membrane"/>
    <property type="evidence" value="ECO:0007669"/>
    <property type="project" value="UniProtKB-SubCell"/>
</dbReference>
<dbReference type="InterPro" id="IPR004358">
    <property type="entry name" value="Sig_transdc_His_kin-like_C"/>
</dbReference>
<dbReference type="GO" id="GO:0007234">
    <property type="term" value="P:osmosensory signaling via phosphorelay pathway"/>
    <property type="evidence" value="ECO:0007669"/>
    <property type="project" value="TreeGrafter"/>
</dbReference>
<sequence length="404" mass="45463">MPAASEHNPSLAALQEEVLALRAKIEWLRAERTEMETVRALTERYQQSQVRFRTVFEHSPLGHKIIDADLIIRQANPALVAMLGLSGKSELVGRRILEFVHPHHRYDWEQLRERLWARKLPSFSLETCLVRPDGSVFWCHVTSILFEDEAGQLGYTTLEDISERKRAEADLQRLYDAQETVMHLIAHDLKSPLVNIKMLVEVLQRDEALLATCPANAQQETRAFLAMIQRSCTEANTLLKDVLFLGELDAKRLEKQPTDLNAFLDARLLVYHVVAQQKGVELTLALPDRVIQAAIHPDKFSRVLDNLLSNALKFTPPGGRVGVSLAEVQGRPRISVSDTGVGIPLKLQERIFDKFSAAAREGLYGDTTTGLGLFITKQIVQLHGGKIWVESREKEGATFSIELV</sequence>
<dbReference type="InterPro" id="IPR000014">
    <property type="entry name" value="PAS"/>
</dbReference>
<accession>A0A9X0L5T6</accession>
<dbReference type="CDD" id="cd00130">
    <property type="entry name" value="PAS"/>
    <property type="match status" value="1"/>
</dbReference>
<evidence type="ECO:0000256" key="5">
    <source>
        <dbReference type="ARBA" id="ARBA00022679"/>
    </source>
</evidence>
<evidence type="ECO:0000256" key="4">
    <source>
        <dbReference type="ARBA" id="ARBA00022553"/>
    </source>
</evidence>
<evidence type="ECO:0000256" key="11">
    <source>
        <dbReference type="ARBA" id="ARBA00023012"/>
    </source>
</evidence>
<keyword evidence="10" id="KW-1133">Transmembrane helix</keyword>
<evidence type="ECO:0000256" key="10">
    <source>
        <dbReference type="ARBA" id="ARBA00022989"/>
    </source>
</evidence>
<dbReference type="PROSITE" id="PS50113">
    <property type="entry name" value="PAC"/>
    <property type="match status" value="1"/>
</dbReference>
<dbReference type="Gene3D" id="3.30.565.10">
    <property type="entry name" value="Histidine kinase-like ATPase, C-terminal domain"/>
    <property type="match status" value="1"/>
</dbReference>
<evidence type="ECO:0000313" key="15">
    <source>
        <dbReference type="EMBL" id="KUG09020.1"/>
    </source>
</evidence>
<dbReference type="InterPro" id="IPR036097">
    <property type="entry name" value="HisK_dim/P_sf"/>
</dbReference>
<dbReference type="SMART" id="SM00388">
    <property type="entry name" value="HisKA"/>
    <property type="match status" value="1"/>
</dbReference>
<evidence type="ECO:0000256" key="3">
    <source>
        <dbReference type="ARBA" id="ARBA00012438"/>
    </source>
</evidence>
<dbReference type="CDD" id="cd00075">
    <property type="entry name" value="HATPase"/>
    <property type="match status" value="1"/>
</dbReference>
<evidence type="ECO:0000259" key="13">
    <source>
        <dbReference type="PROSITE" id="PS50109"/>
    </source>
</evidence>
<dbReference type="OrthoDB" id="9757990at2"/>
<feature type="domain" description="Histidine kinase" evidence="13">
    <location>
        <begin position="184"/>
        <end position="404"/>
    </location>
</feature>
<keyword evidence="7" id="KW-0547">Nucleotide-binding</keyword>
<dbReference type="GO" id="GO:0005524">
    <property type="term" value="F:ATP binding"/>
    <property type="evidence" value="ECO:0007669"/>
    <property type="project" value="UniProtKB-KW"/>
</dbReference>
<dbReference type="PANTHER" id="PTHR42878">
    <property type="entry name" value="TWO-COMPONENT HISTIDINE KINASE"/>
    <property type="match status" value="1"/>
</dbReference>
<dbReference type="InterPro" id="IPR036890">
    <property type="entry name" value="HATPase_C_sf"/>
</dbReference>
<dbReference type="PANTHER" id="PTHR42878:SF7">
    <property type="entry name" value="SENSOR HISTIDINE KINASE GLRK"/>
    <property type="match status" value="1"/>
</dbReference>
<dbReference type="Pfam" id="PF00512">
    <property type="entry name" value="HisKA"/>
    <property type="match status" value="1"/>
</dbReference>
<dbReference type="SUPFAM" id="SSF55785">
    <property type="entry name" value="PYP-like sensor domain (PAS domain)"/>
    <property type="match status" value="1"/>
</dbReference>
<dbReference type="RefSeq" id="WP_059068418.1">
    <property type="nucleotide sequence ID" value="NZ_LNAL01000005.1"/>
</dbReference>
<dbReference type="InterPro" id="IPR003661">
    <property type="entry name" value="HisK_dim/P_dom"/>
</dbReference>
<dbReference type="GO" id="GO:0000156">
    <property type="term" value="F:phosphorelay response regulator activity"/>
    <property type="evidence" value="ECO:0007669"/>
    <property type="project" value="TreeGrafter"/>
</dbReference>
<dbReference type="InterPro" id="IPR003594">
    <property type="entry name" value="HATPase_dom"/>
</dbReference>
<dbReference type="InterPro" id="IPR013767">
    <property type="entry name" value="PAS_fold"/>
</dbReference>
<evidence type="ECO:0000256" key="8">
    <source>
        <dbReference type="ARBA" id="ARBA00022777"/>
    </source>
</evidence>
<dbReference type="SUPFAM" id="SSF55874">
    <property type="entry name" value="ATPase domain of HSP90 chaperone/DNA topoisomerase II/histidine kinase"/>
    <property type="match status" value="1"/>
</dbReference>
<evidence type="ECO:0000256" key="1">
    <source>
        <dbReference type="ARBA" id="ARBA00000085"/>
    </source>
</evidence>
<dbReference type="InterPro" id="IPR050351">
    <property type="entry name" value="BphY/WalK/GraS-like"/>
</dbReference>
<evidence type="ECO:0000256" key="7">
    <source>
        <dbReference type="ARBA" id="ARBA00022741"/>
    </source>
</evidence>
<dbReference type="Pfam" id="PF00989">
    <property type="entry name" value="PAS"/>
    <property type="match status" value="1"/>
</dbReference>
<keyword evidence="9" id="KW-0067">ATP-binding</keyword>
<dbReference type="PRINTS" id="PR00344">
    <property type="entry name" value="BCTRLSENSOR"/>
</dbReference>
<dbReference type="InterPro" id="IPR000700">
    <property type="entry name" value="PAS-assoc_C"/>
</dbReference>
<evidence type="ECO:0000259" key="14">
    <source>
        <dbReference type="PROSITE" id="PS50113"/>
    </source>
</evidence>
<dbReference type="SMART" id="SM00387">
    <property type="entry name" value="HATPase_c"/>
    <property type="match status" value="1"/>
</dbReference>
<keyword evidence="4" id="KW-0597">Phosphoprotein</keyword>
<keyword evidence="8" id="KW-0418">Kinase</keyword>
<dbReference type="AlphaFoldDB" id="A0A9X0L5T6"/>
<evidence type="ECO:0000256" key="6">
    <source>
        <dbReference type="ARBA" id="ARBA00022692"/>
    </source>
</evidence>
<dbReference type="CDD" id="cd00082">
    <property type="entry name" value="HisKA"/>
    <property type="match status" value="1"/>
</dbReference>
<keyword evidence="16" id="KW-1185">Reference proteome</keyword>
<dbReference type="PROSITE" id="PS50109">
    <property type="entry name" value="HIS_KIN"/>
    <property type="match status" value="1"/>
</dbReference>
<gene>
    <name evidence="15" type="ORF">ASU33_19545</name>
</gene>
<organism evidence="15 16">
    <name type="scientific">Solirubrum puertoriconensis</name>
    <dbReference type="NCBI Taxonomy" id="1751427"/>
    <lineage>
        <taxon>Bacteria</taxon>
        <taxon>Pseudomonadati</taxon>
        <taxon>Bacteroidota</taxon>
        <taxon>Cytophagia</taxon>
        <taxon>Cytophagales</taxon>
    </lineage>
</organism>
<feature type="domain" description="PAC" evidence="14">
    <location>
        <begin position="123"/>
        <end position="173"/>
    </location>
</feature>
<dbReference type="Gene3D" id="3.30.450.20">
    <property type="entry name" value="PAS domain"/>
    <property type="match status" value="1"/>
</dbReference>
<comment type="caution">
    <text evidence="15">The sequence shown here is derived from an EMBL/GenBank/DDBJ whole genome shotgun (WGS) entry which is preliminary data.</text>
</comment>
<name>A0A9X0L5T6_SOLP1</name>
<keyword evidence="12" id="KW-0472">Membrane</keyword>
<protein>
    <recommendedName>
        <fullName evidence="3">histidine kinase</fullName>
        <ecNumber evidence="3">2.7.13.3</ecNumber>
    </recommendedName>
</protein>
<evidence type="ECO:0000313" key="16">
    <source>
        <dbReference type="Proteomes" id="UP000054223"/>
    </source>
</evidence>
<dbReference type="EC" id="2.7.13.3" evidence="3"/>
<dbReference type="InterPro" id="IPR005467">
    <property type="entry name" value="His_kinase_dom"/>
</dbReference>
<dbReference type="Gene3D" id="1.10.287.130">
    <property type="match status" value="1"/>
</dbReference>
<comment type="catalytic activity">
    <reaction evidence="1">
        <text>ATP + protein L-histidine = ADP + protein N-phospho-L-histidine.</text>
        <dbReference type="EC" id="2.7.13.3"/>
    </reaction>
</comment>